<evidence type="ECO:0000313" key="2">
    <source>
        <dbReference type="EMBL" id="KAJ2936744.1"/>
    </source>
</evidence>
<dbReference type="OrthoDB" id="2269034at2759"/>
<feature type="region of interest" description="Disordered" evidence="1">
    <location>
        <begin position="146"/>
        <end position="168"/>
    </location>
</feature>
<keyword evidence="3" id="KW-1185">Reference proteome</keyword>
<name>A0A9W8MQ97_9AGAR</name>
<dbReference type="AlphaFoldDB" id="A0A9W8MQ97"/>
<comment type="caution">
    <text evidence="2">The sequence shown here is derived from an EMBL/GenBank/DDBJ whole genome shotgun (WGS) entry which is preliminary data.</text>
</comment>
<gene>
    <name evidence="2" type="ORF">H1R20_g341</name>
</gene>
<evidence type="ECO:0008006" key="4">
    <source>
        <dbReference type="Google" id="ProtNLM"/>
    </source>
</evidence>
<dbReference type="Proteomes" id="UP001140091">
    <property type="component" value="Unassembled WGS sequence"/>
</dbReference>
<accession>A0A9W8MQ97</accession>
<organism evidence="2 3">
    <name type="scientific">Candolleomyces eurysporus</name>
    <dbReference type="NCBI Taxonomy" id="2828524"/>
    <lineage>
        <taxon>Eukaryota</taxon>
        <taxon>Fungi</taxon>
        <taxon>Dikarya</taxon>
        <taxon>Basidiomycota</taxon>
        <taxon>Agaricomycotina</taxon>
        <taxon>Agaricomycetes</taxon>
        <taxon>Agaricomycetidae</taxon>
        <taxon>Agaricales</taxon>
        <taxon>Agaricineae</taxon>
        <taxon>Psathyrellaceae</taxon>
        <taxon>Candolleomyces</taxon>
    </lineage>
</organism>
<proteinExistence type="predicted"/>
<protein>
    <recommendedName>
        <fullName evidence="4">F-box domain-containing protein</fullName>
    </recommendedName>
</protein>
<reference evidence="2" key="1">
    <citation type="submission" date="2022-06" db="EMBL/GenBank/DDBJ databases">
        <title>Genome Sequence of Candolleomyces eurysporus.</title>
        <authorList>
            <person name="Buettner E."/>
        </authorList>
    </citation>
    <scope>NUCLEOTIDE SEQUENCE</scope>
    <source>
        <strain evidence="2">VTCC 930004</strain>
    </source>
</reference>
<evidence type="ECO:0000256" key="1">
    <source>
        <dbReference type="SAM" id="MobiDB-lite"/>
    </source>
</evidence>
<evidence type="ECO:0000313" key="3">
    <source>
        <dbReference type="Proteomes" id="UP001140091"/>
    </source>
</evidence>
<dbReference type="EMBL" id="JANBPK010000020">
    <property type="protein sequence ID" value="KAJ2936744.1"/>
    <property type="molecule type" value="Genomic_DNA"/>
</dbReference>
<feature type="compositionally biased region" description="Acidic residues" evidence="1">
    <location>
        <begin position="154"/>
        <end position="164"/>
    </location>
</feature>
<sequence length="672" mass="75566">MNTVISSLLQTNDAAPPSDATQIRRLWKEDIILLAAVEEELAVLEQRRRVLQASIGNYETVLAPIRLLSTDILQHIFLLTLPDDRNPAMSSKESPLLVSQVCSTWRQAALTAPRLWSRLHIPLVRKSDRRPSRNLHGTLGIITTVVHSQQRQNEEEEEHDDDPSNSDYNRYVRKIDSVMANRRNMVEQWLLRAGMTDLSISVVEATALSDAASSNAFPFLGCEQKWTRHSADIVNILVNYASQLAVLDLDIPPEEAQPILGLPPRMAPRLRSLRLCHLSYYRGASSNLKHAIVTSSNIRSLSIATPTPAIDVTRVQWENLINLTLTILPGSYDRNLKLLLEVLAVCQNLVVLSVSISLKRSRRDLMRAESDPSHRSLNVDPITLPRLTTLIWNSQSSAREHGTLFQSLFLPSLRELKWAFTSSQYDTLNTDDGSTDDPAFMNLLKQSGHTLRKMELTTVGGGLFHPLSRCLKLAPGIERLHLETGRYEPTEGNVWEALCLPIADQISTHEADLGSVNSSLQDALNPPLPKLTSISFKCRAKDITSLALQQFIRSRRQDAHALAQLDSCKLQKIRISCHQDLYNFPLQSPSFAHLAQKHREERQREFLEELTTKLGVDIEGLQVEIEWPYFGSGDGLFSPFYGLPELKPEDGLLGWDTLRSFGSSPHDSPFIY</sequence>
<feature type="non-terminal residue" evidence="2">
    <location>
        <position position="672"/>
    </location>
</feature>